<dbReference type="EMBL" id="PYHO01000013">
    <property type="protein sequence ID" value="PSR45735.1"/>
    <property type="molecule type" value="Genomic_DNA"/>
</dbReference>
<keyword evidence="2" id="KW-1185">Reference proteome</keyword>
<evidence type="ECO:0000313" key="1">
    <source>
        <dbReference type="EMBL" id="PSR45735.1"/>
    </source>
</evidence>
<comment type="caution">
    <text evidence="1">The sequence shown here is derived from an EMBL/GenBank/DDBJ whole genome shotgun (WGS) entry which is preliminary data.</text>
</comment>
<evidence type="ECO:0000313" key="2">
    <source>
        <dbReference type="Proteomes" id="UP000240892"/>
    </source>
</evidence>
<accession>A0A2T2XZM7</accession>
<name>A0A2T2XZM7_9ENTR</name>
<sequence length="72" mass="8442">MVRSRAWRRHQVSRLKSKRKKYRAATVQIPSSTVVGKTYRTPCACSCYICGNQRINHGVNMQERRAKLRFTD</sequence>
<gene>
    <name evidence="1" type="ORF">C8256_16335</name>
</gene>
<reference evidence="1 2" key="1">
    <citation type="submission" date="2018-03" db="EMBL/GenBank/DDBJ databases">
        <title>First report of an OXA-48+CTX-M-M-producing Kluyvera ascorbata clone recovered from patients admitted in a University Hospital in Madrid, Spain.</title>
        <authorList>
            <person name="Hernandez-Garcia M."/>
            <person name="Leon-Sampedro R."/>
            <person name="Perez-Viso B."/>
            <person name="Morosini M.I."/>
            <person name="Lopez-Fresnena N."/>
            <person name="Coque T.M."/>
            <person name="Bonten M."/>
            <person name="Malhotra-Kumar S."/>
            <person name="Ruiz-Garbajosa P."/>
            <person name="Canton R."/>
        </authorList>
    </citation>
    <scope>NUCLEOTIDE SEQUENCE [LARGE SCALE GENOMIC DNA]</scope>
    <source>
        <strain evidence="1 2">KA2</strain>
    </source>
</reference>
<dbReference type="AlphaFoldDB" id="A0A2T2XZM7"/>
<proteinExistence type="predicted"/>
<protein>
    <submittedName>
        <fullName evidence="1">Uncharacterized protein</fullName>
    </submittedName>
</protein>
<organism evidence="1 2">
    <name type="scientific">Kluyvera genomosp. 2</name>
    <dbReference type="NCBI Taxonomy" id="2774054"/>
    <lineage>
        <taxon>Bacteria</taxon>
        <taxon>Pseudomonadati</taxon>
        <taxon>Pseudomonadota</taxon>
        <taxon>Gammaproteobacteria</taxon>
        <taxon>Enterobacterales</taxon>
        <taxon>Enterobacteriaceae</taxon>
        <taxon>Kluyvera</taxon>
    </lineage>
</organism>
<dbReference type="Proteomes" id="UP000240892">
    <property type="component" value="Unassembled WGS sequence"/>
</dbReference>